<dbReference type="GO" id="GO:0045944">
    <property type="term" value="P:positive regulation of transcription by RNA polymerase II"/>
    <property type="evidence" value="ECO:0007669"/>
    <property type="project" value="TreeGrafter"/>
</dbReference>
<feature type="compositionally biased region" description="Polar residues" evidence="1">
    <location>
        <begin position="634"/>
        <end position="645"/>
    </location>
</feature>
<evidence type="ECO:0000313" key="4">
    <source>
        <dbReference type="Proteomes" id="UP001174909"/>
    </source>
</evidence>
<name>A0AA35WCY9_GEOBA</name>
<dbReference type="PANTHER" id="PTHR13136">
    <property type="entry name" value="TESTIS DEVELOPMENT PROTEIN PRTD"/>
    <property type="match status" value="1"/>
</dbReference>
<feature type="compositionally biased region" description="Low complexity" evidence="1">
    <location>
        <begin position="569"/>
        <end position="579"/>
    </location>
</feature>
<feature type="compositionally biased region" description="Basic residues" evidence="1">
    <location>
        <begin position="616"/>
        <end position="626"/>
    </location>
</feature>
<organism evidence="3 4">
    <name type="scientific">Geodia barretti</name>
    <name type="common">Barrett's horny sponge</name>
    <dbReference type="NCBI Taxonomy" id="519541"/>
    <lineage>
        <taxon>Eukaryota</taxon>
        <taxon>Metazoa</taxon>
        <taxon>Porifera</taxon>
        <taxon>Demospongiae</taxon>
        <taxon>Heteroscleromorpha</taxon>
        <taxon>Tetractinellida</taxon>
        <taxon>Astrophorina</taxon>
        <taxon>Geodiidae</taxon>
        <taxon>Geodia</taxon>
    </lineage>
</organism>
<evidence type="ECO:0000313" key="3">
    <source>
        <dbReference type="EMBL" id="CAI8012686.1"/>
    </source>
</evidence>
<gene>
    <name evidence="3" type="ORF">GBAR_LOCUS8124</name>
</gene>
<reference evidence="3" key="1">
    <citation type="submission" date="2023-03" db="EMBL/GenBank/DDBJ databases">
        <authorList>
            <person name="Steffen K."/>
            <person name="Cardenas P."/>
        </authorList>
    </citation>
    <scope>NUCLEOTIDE SEQUENCE</scope>
</reference>
<feature type="region of interest" description="Disordered" evidence="1">
    <location>
        <begin position="687"/>
        <end position="710"/>
    </location>
</feature>
<dbReference type="InterPro" id="IPR026555">
    <property type="entry name" value="NSL3/Tex30"/>
</dbReference>
<proteinExistence type="predicted"/>
<dbReference type="SUPFAM" id="SSF53474">
    <property type="entry name" value="alpha/beta-Hydrolases"/>
    <property type="match status" value="1"/>
</dbReference>
<comment type="caution">
    <text evidence="3">The sequence shown here is derived from an EMBL/GenBank/DDBJ whole genome shotgun (WGS) entry which is preliminary data.</text>
</comment>
<evidence type="ECO:0000256" key="1">
    <source>
        <dbReference type="SAM" id="MobiDB-lite"/>
    </source>
</evidence>
<dbReference type="Gene3D" id="3.40.50.1820">
    <property type="entry name" value="alpha/beta hydrolase"/>
    <property type="match status" value="1"/>
</dbReference>
<dbReference type="EMBL" id="CASHTH010001210">
    <property type="protein sequence ID" value="CAI8012686.1"/>
    <property type="molecule type" value="Genomic_DNA"/>
</dbReference>
<dbReference type="InterPro" id="IPR056519">
    <property type="entry name" value="KANSL3_1st"/>
</dbReference>
<dbReference type="Proteomes" id="UP001174909">
    <property type="component" value="Unassembled WGS sequence"/>
</dbReference>
<feature type="region of interest" description="Disordered" evidence="1">
    <location>
        <begin position="1"/>
        <end position="35"/>
    </location>
</feature>
<dbReference type="AlphaFoldDB" id="A0AA35WCY9"/>
<feature type="compositionally biased region" description="Basic and acidic residues" evidence="1">
    <location>
        <begin position="580"/>
        <end position="590"/>
    </location>
</feature>
<evidence type="ECO:0000259" key="2">
    <source>
        <dbReference type="Pfam" id="PF23154"/>
    </source>
</evidence>
<feature type="compositionally biased region" description="Low complexity" evidence="1">
    <location>
        <begin position="9"/>
        <end position="22"/>
    </location>
</feature>
<sequence length="710" mass="77841">MESVEKDPAAASSATSAPAAMPLSEGSKPAPIAGPAYQISQEHCYSKLGPFRSTASAGFFPTEVLFPALADEDAGESAREDATGEHGHHGVRNEDEEEEEGAEVDVVSVAPPTSLPYDESKVGLIMMECVKHLNLVKIPPENSDLLLEKVLLECGFQQRRLLSTLLRILQGDHLARLTCQQAAHEPIKRRLHNDRAVRQFRKALSDVNWDPKLVTWAHETLIQLLDSDLLPVYLDVLQILKSKCPVLVEQVVHSSLNLVGGEAFSLLLKRPWNPVVGMSPVDIQVHFENPPVFVTLPYSSVGLGGRRWRLWQSQLSSIGKVYPVIVPEALSEPGSSRSLVEFSEAILTLSLSRVKELHHQFPTRPLVLLAWTVAGRIAAKIAEVIPVSCIVCLGLPARGLNHKWEVSSDLFTQCNSPTIFIVGSRGTLSSVSYVERLRTRLSVPNALVVVGGADDLLRLSSQDKHREEVCQSIADRCMLEKIYRFLVYNLPSSFPDETHKTMATRKRKSSSHCDEISASFLTPAVSSSSIVLNTHPLPAGDDPSWNCNLNNSNAFLKSFLSMRHGSRGSFSSCSPSPVHFDARGDSERPPPIKIPLVGGDLPKIGRPRSKSTADRPKKKATVHSRSRSIDPTPKSITVVPSTSPARTEVCKLNTNNNNNNSNSASSSPTRLLQIPYTCFLPLPVTPPRNPFEGSSGHKLNPKTLKQLQRN</sequence>
<feature type="compositionally biased region" description="Basic and acidic residues" evidence="1">
    <location>
        <begin position="76"/>
        <end position="93"/>
    </location>
</feature>
<accession>A0AA35WCY9</accession>
<feature type="compositionally biased region" description="Acidic residues" evidence="1">
    <location>
        <begin position="94"/>
        <end position="103"/>
    </location>
</feature>
<feature type="domain" description="KANSL3 helical" evidence="2">
    <location>
        <begin position="156"/>
        <end position="254"/>
    </location>
</feature>
<feature type="compositionally biased region" description="Low complexity" evidence="1">
    <location>
        <begin position="653"/>
        <end position="667"/>
    </location>
</feature>
<keyword evidence="4" id="KW-1185">Reference proteome</keyword>
<protein>
    <submittedName>
        <fullName evidence="3">KAT8 regulatory NSL complex subunit 3</fullName>
    </submittedName>
</protein>
<dbReference type="Pfam" id="PF23154">
    <property type="entry name" value="KANSL3_1st"/>
    <property type="match status" value="1"/>
</dbReference>
<feature type="region of interest" description="Disordered" evidence="1">
    <location>
        <begin position="569"/>
        <end position="669"/>
    </location>
</feature>
<dbReference type="PANTHER" id="PTHR13136:SF16">
    <property type="entry name" value="KAT8 REGULATORY NSL COMPLEX SUBUNIT 3"/>
    <property type="match status" value="1"/>
</dbReference>
<dbReference type="InterPro" id="IPR029058">
    <property type="entry name" value="AB_hydrolase_fold"/>
</dbReference>
<feature type="region of interest" description="Disordered" evidence="1">
    <location>
        <begin position="72"/>
        <end position="105"/>
    </location>
</feature>
<dbReference type="GO" id="GO:0044545">
    <property type="term" value="C:NSL complex"/>
    <property type="evidence" value="ECO:0007669"/>
    <property type="project" value="TreeGrafter"/>
</dbReference>